<dbReference type="EMBL" id="JAWLIP010000003">
    <property type="protein sequence ID" value="MDV6226471.1"/>
    <property type="molecule type" value="Genomic_DNA"/>
</dbReference>
<evidence type="ECO:0000313" key="3">
    <source>
        <dbReference type="Proteomes" id="UP001185659"/>
    </source>
</evidence>
<keyword evidence="3" id="KW-1185">Reference proteome</keyword>
<reference evidence="2 3" key="1">
    <citation type="submission" date="2023-10" db="EMBL/GenBank/DDBJ databases">
        <authorList>
            <person name="Venkata Ramana C."/>
            <person name="Sasikala C."/>
            <person name="Dhurka M."/>
        </authorList>
    </citation>
    <scope>NUCLEOTIDE SEQUENCE [LARGE SCALE GENOMIC DNA]</scope>
    <source>
        <strain evidence="2 3">KCTC 32151</strain>
    </source>
</reference>
<feature type="signal peptide" evidence="1">
    <location>
        <begin position="1"/>
        <end position="20"/>
    </location>
</feature>
<sequence length="105" mass="11289">MIAVFTLIVLLFYPMPEASAHPASEITITSVIAVAADHGLEGGAHDDVDASAQDCCALHCMPMGQSSFHAIRPERFSACLAAEPARNICTFQPKRLLKPPRQNLS</sequence>
<organism evidence="2 3">
    <name type="scientific">Nitratireductor aquimarinus</name>
    <dbReference type="NCBI Taxonomy" id="889300"/>
    <lineage>
        <taxon>Bacteria</taxon>
        <taxon>Pseudomonadati</taxon>
        <taxon>Pseudomonadota</taxon>
        <taxon>Alphaproteobacteria</taxon>
        <taxon>Hyphomicrobiales</taxon>
        <taxon>Phyllobacteriaceae</taxon>
        <taxon>Nitratireductor</taxon>
    </lineage>
</organism>
<feature type="chain" id="PRO_5047258908" evidence="1">
    <location>
        <begin position="21"/>
        <end position="105"/>
    </location>
</feature>
<evidence type="ECO:0000313" key="2">
    <source>
        <dbReference type="EMBL" id="MDV6226471.1"/>
    </source>
</evidence>
<gene>
    <name evidence="2" type="ORF">R2G56_09250</name>
</gene>
<comment type="caution">
    <text evidence="2">The sequence shown here is derived from an EMBL/GenBank/DDBJ whole genome shotgun (WGS) entry which is preliminary data.</text>
</comment>
<name>A0ABU4AJP6_9HYPH</name>
<protein>
    <submittedName>
        <fullName evidence="2">Uncharacterized protein</fullName>
    </submittedName>
</protein>
<proteinExistence type="predicted"/>
<evidence type="ECO:0000256" key="1">
    <source>
        <dbReference type="SAM" id="SignalP"/>
    </source>
</evidence>
<dbReference type="RefSeq" id="WP_317561095.1">
    <property type="nucleotide sequence ID" value="NZ_JAWLIP010000003.1"/>
</dbReference>
<dbReference type="Proteomes" id="UP001185659">
    <property type="component" value="Unassembled WGS sequence"/>
</dbReference>
<keyword evidence="1" id="KW-0732">Signal</keyword>
<accession>A0ABU4AJP6</accession>